<accession>A0ABP3FFA1</accession>
<comment type="caution">
    <text evidence="3">The sequence shown here is derived from an EMBL/GenBank/DDBJ whole genome shotgun (WGS) entry which is preliminary data.</text>
</comment>
<feature type="domain" description="Hemerythrin-like" evidence="2">
    <location>
        <begin position="5"/>
        <end position="136"/>
    </location>
</feature>
<dbReference type="Pfam" id="PF01814">
    <property type="entry name" value="Hemerythrin"/>
    <property type="match status" value="1"/>
</dbReference>
<gene>
    <name evidence="3" type="ORF">GCM10010302_64560</name>
</gene>
<dbReference type="PANTHER" id="PTHR35585">
    <property type="entry name" value="HHE DOMAIN PROTEIN (AFU_ORTHOLOGUE AFUA_4G00730)"/>
    <property type="match status" value="1"/>
</dbReference>
<feature type="region of interest" description="Disordered" evidence="1">
    <location>
        <begin position="156"/>
        <end position="180"/>
    </location>
</feature>
<dbReference type="InterPro" id="IPR012312">
    <property type="entry name" value="Hemerythrin-like"/>
</dbReference>
<dbReference type="EMBL" id="BAAABV010000028">
    <property type="protein sequence ID" value="GAA0316554.1"/>
    <property type="molecule type" value="Genomic_DNA"/>
</dbReference>
<proteinExistence type="predicted"/>
<organism evidence="3 4">
    <name type="scientific">Streptomyces polychromogenes</name>
    <dbReference type="NCBI Taxonomy" id="67342"/>
    <lineage>
        <taxon>Bacteria</taxon>
        <taxon>Bacillati</taxon>
        <taxon>Actinomycetota</taxon>
        <taxon>Actinomycetes</taxon>
        <taxon>Kitasatosporales</taxon>
        <taxon>Streptomycetaceae</taxon>
        <taxon>Streptomyces</taxon>
    </lineage>
</organism>
<sequence length="180" mass="19565">MSTDAIVMLREDHRQIRKLIRAYRAAGDGGAASPAGTRHAAADPAAKAEAVGRLLHLLSVHTYIEDEVMYPQVRRLLPQTGPAVLGFHEEHHVADVLAGELAGMDPGDEAYDAKAGVLMDAVERHMAAEEGDWFPEVRRAVGRKELQGIGARMAEARERAPEGPHRPLLRRLGDAMTGAR</sequence>
<evidence type="ECO:0000256" key="1">
    <source>
        <dbReference type="SAM" id="MobiDB-lite"/>
    </source>
</evidence>
<name>A0ABP3FFA1_9ACTN</name>
<evidence type="ECO:0000313" key="4">
    <source>
        <dbReference type="Proteomes" id="UP001501867"/>
    </source>
</evidence>
<protein>
    <submittedName>
        <fullName evidence="3">Hemerythrin domain-containing protein</fullName>
    </submittedName>
</protein>
<dbReference type="PANTHER" id="PTHR35585:SF1">
    <property type="entry name" value="HHE DOMAIN PROTEIN (AFU_ORTHOLOGUE AFUA_4G00730)"/>
    <property type="match status" value="1"/>
</dbReference>
<keyword evidence="4" id="KW-1185">Reference proteome</keyword>
<dbReference type="Gene3D" id="1.20.120.520">
    <property type="entry name" value="nmb1532 protein domain like"/>
    <property type="match status" value="1"/>
</dbReference>
<reference evidence="4" key="1">
    <citation type="journal article" date="2019" name="Int. J. Syst. Evol. Microbiol.">
        <title>The Global Catalogue of Microorganisms (GCM) 10K type strain sequencing project: providing services to taxonomists for standard genome sequencing and annotation.</title>
        <authorList>
            <consortium name="The Broad Institute Genomics Platform"/>
            <consortium name="The Broad Institute Genome Sequencing Center for Infectious Disease"/>
            <person name="Wu L."/>
            <person name="Ma J."/>
        </authorList>
    </citation>
    <scope>NUCLEOTIDE SEQUENCE [LARGE SCALE GENOMIC DNA]</scope>
    <source>
        <strain evidence="4">JCM 4505</strain>
    </source>
</reference>
<feature type="compositionally biased region" description="Basic and acidic residues" evidence="1">
    <location>
        <begin position="156"/>
        <end position="165"/>
    </location>
</feature>
<dbReference type="RefSeq" id="WP_344167062.1">
    <property type="nucleotide sequence ID" value="NZ_BAAABV010000028.1"/>
</dbReference>
<evidence type="ECO:0000259" key="2">
    <source>
        <dbReference type="Pfam" id="PF01814"/>
    </source>
</evidence>
<dbReference type="Proteomes" id="UP001501867">
    <property type="component" value="Unassembled WGS sequence"/>
</dbReference>
<evidence type="ECO:0000313" key="3">
    <source>
        <dbReference type="EMBL" id="GAA0316554.1"/>
    </source>
</evidence>